<proteinExistence type="predicted"/>
<dbReference type="AlphaFoldDB" id="I8U7T9"/>
<dbReference type="PATRIC" id="fig|1195246.3.peg.2513"/>
<evidence type="ECO:0000259" key="1">
    <source>
        <dbReference type="Pfam" id="PF24604"/>
    </source>
</evidence>
<dbReference type="InterPro" id="IPR011990">
    <property type="entry name" value="TPR-like_helical_dom_sf"/>
</dbReference>
<protein>
    <submittedName>
        <fullName evidence="2">Biofilm formation protein PelB</fullName>
    </submittedName>
</protein>
<dbReference type="TCDB" id="1.B.85.1.3">
    <property type="family name" value="the pellicle polysaccharide export porin (pelb) family"/>
</dbReference>
<keyword evidence="3" id="KW-1185">Reference proteome</keyword>
<feature type="domain" description="PelB C-terminal" evidence="1">
    <location>
        <begin position="871"/>
        <end position="1147"/>
    </location>
</feature>
<comment type="caution">
    <text evidence="2">The sequence shown here is derived from an EMBL/GenBank/DDBJ whole genome shotgun (WGS) entry which is preliminary data.</text>
</comment>
<name>I8U7T9_9ALTE</name>
<dbReference type="InterPro" id="IPR057306">
    <property type="entry name" value="B-barrel_PelB_C"/>
</dbReference>
<dbReference type="eggNOG" id="COG0457">
    <property type="taxonomic scope" value="Bacteria"/>
</dbReference>
<gene>
    <name evidence="2" type="ORF">AGRI_12671</name>
</gene>
<dbReference type="EMBL" id="AKKU01000025">
    <property type="protein sequence ID" value="EIW88058.1"/>
    <property type="molecule type" value="Genomic_DNA"/>
</dbReference>
<evidence type="ECO:0000313" key="2">
    <source>
        <dbReference type="EMBL" id="EIW88058.1"/>
    </source>
</evidence>
<accession>I8U7T9</accession>
<organism evidence="2 3">
    <name type="scientific">Alishewanella agri BL06</name>
    <dbReference type="NCBI Taxonomy" id="1195246"/>
    <lineage>
        <taxon>Bacteria</taxon>
        <taxon>Pseudomonadati</taxon>
        <taxon>Pseudomonadota</taxon>
        <taxon>Gammaproteobacteria</taxon>
        <taxon>Alteromonadales</taxon>
        <taxon>Alteromonadaceae</taxon>
        <taxon>Alishewanella</taxon>
    </lineage>
</organism>
<dbReference type="Proteomes" id="UP000035062">
    <property type="component" value="Unassembled WGS sequence"/>
</dbReference>
<dbReference type="RefSeq" id="WP_008985324.1">
    <property type="nucleotide sequence ID" value="NZ_AKKU01000025.1"/>
</dbReference>
<dbReference type="STRING" id="1195246.AGRI_12671"/>
<evidence type="ECO:0000313" key="3">
    <source>
        <dbReference type="Proteomes" id="UP000035062"/>
    </source>
</evidence>
<dbReference type="Gene3D" id="1.25.40.10">
    <property type="entry name" value="Tetratricopeptide repeat domain"/>
    <property type="match status" value="1"/>
</dbReference>
<reference evidence="2 3" key="1">
    <citation type="journal article" date="2012" name="J. Bacteriol.">
        <title>Genome Sequence of Pectin-Degrading Alishewanella agri, Isolated from Landfill Soil.</title>
        <authorList>
            <person name="Kim J."/>
            <person name="Jung J."/>
            <person name="Sung J.S."/>
            <person name="Chun J."/>
            <person name="Park W."/>
        </authorList>
    </citation>
    <scope>NUCLEOTIDE SEQUENCE [LARGE SCALE GENOMIC DNA]</scope>
    <source>
        <strain evidence="2 3">BL06</strain>
    </source>
</reference>
<dbReference type="Pfam" id="PF24604">
    <property type="entry name" value="B-barrel_PelB_C"/>
    <property type="match status" value="1"/>
</dbReference>
<sequence length="1159" mass="130994">MRPLERINQRVGKRIELVNRRTLFTLTLVTLTLLWLLKPNTNLLVSLLEKTEDPTVAIAFIQVLRSDQSSPTLDLALAQQYQKLAQPQRGIESLSPLAKFDQTPEWLTAHQLYTQLLLNLSQTDAAARATLLSYLQQLPLTLPVSQKQQLADYALQLGEPALALAIRKTLPAQDPAELLALALQANATDEAARQATALYQLEPSQQTLLQLLPLLEQEQQGQLALRLATQHLQTAPCDAACLQYLIGLALRSNDVQQAAAFADRKAATSRDTADWLQASELFAATGEIAKATHYLELVSQQQPSQAVDRQLHQYYRWQQDTTAALRLSKRLLQQTQDQGTVRQAIADAMAESDLAALADFYTILARQTGLTPAEFDTFIDATDKAYGAAVTLQKLQQLYRLRPQQAGLAAQLARFYLFTGQPQQVTALWPQVANTEPLSTPQLNWFAQAFISVGQPETALQILHQYSTPETMSTAQLSSQLELARYTANLPLQRYYQQQLLLRTDNELDTFLAVETHSAMSSADLEFLWQLYQQTQALNILSAILNHASSTADDALFAKAAAMLQQYHATDNNPETQQLRIFVALQQQDYTLAKQQLQQILQAYPELTSEWRNAGWLALTTSDQSWLRQLYPQLQRQARSEANQLRLLAAMAERLGQFQQALYWQQLLAAHPEVAAADKLNFALLAERFGDLALAQQLRWQVVREHSTALRQDPNTELSYQSLVASLLAPAVAAAELLQQLQQQPSSQILNPLAAGTLRNNLAALQYWQQQLQQQGQAINDTLSLTLALAKQDKLAVRALAYGSVTLTPLERASALAEIGDRDAAWNLAERYANGQLSVAERAPLLRLAANLHPLRSHGWRATVTEHASWDFSRRELRYYQPYADSQWRLELQHEAGDTPGPLLTGYRNQSGHFSWLTSVQDNALQLQLNWLVRQRANQLQHGQQAVLSWDNAYRLSHSLRLRHQMPSEQSRNLYLLGHEDRLEWQPRWQFDRVHSLSGSLAVSRFATDFNESIGQQRQLQLQYSYQLLQTPNWRWYTQYDWQTNRLAATDFTALSNYTGNSYTALDFLTERYQRLAIGQQWARGQVGEPGPQQPHYRYFLDTAVGYNLVTDNVDYALSFGLGIRLLGNDELFIKSNWQSADPLGRESLSFSLGYFIDF</sequence>